<keyword evidence="1" id="KW-0210">Decarboxylase</keyword>
<dbReference type="Pfam" id="PF02666">
    <property type="entry name" value="PS_Dcarbxylase"/>
    <property type="match status" value="1"/>
</dbReference>
<dbReference type="PANTHER" id="PTHR10067:SF9">
    <property type="entry name" value="PHOSPHATIDYLSERINE DECARBOXYLASE FAMILY PROTEIN (AFU_ORTHOLOGUE AFUA_7G01730)"/>
    <property type="match status" value="1"/>
</dbReference>
<dbReference type="PANTHER" id="PTHR10067">
    <property type="entry name" value="PHOSPHATIDYLSERINE DECARBOXYLASE"/>
    <property type="match status" value="1"/>
</dbReference>
<proteinExistence type="predicted"/>
<dbReference type="EMBL" id="CP151266">
    <property type="protein sequence ID" value="WZH50204.1"/>
    <property type="molecule type" value="Genomic_DNA"/>
</dbReference>
<protein>
    <submittedName>
        <fullName evidence="4">Phosphatidylserine decarboxylase-domain-containing protein</fullName>
    </submittedName>
</protein>
<accession>A0ABZ2XEN4</accession>
<evidence type="ECO:0000256" key="2">
    <source>
        <dbReference type="ARBA" id="ARBA00023239"/>
    </source>
</evidence>
<dbReference type="InterPro" id="IPR003817">
    <property type="entry name" value="PS_Dcarbxylase"/>
</dbReference>
<sequence length="453" mass="50347">MPSATNNFTKKLQSQTPGLWLPRNKEIILQWVGQKVKQARAQDLPMNPNVQAFADFVKGNTILSSLAELQFTEVPADYHNGNDPVGDPQIRDFNTFILVLNRIIVTGPEFFSVEDPDAMGLIGFPINAVLDWPMGTKAGWTFWYFPEVNRQFQPILQDFEKYLASPASKAILAAPSGWLGATAQAMIVDKANLDGKQRTFTEIFKCPDPSDTTYLGFESWDQFFTREFNDGLRPVVEPTNSSILNNSCESGPLQYKQNVQASDRFLLKGQPYSLENMLNFDQSRVQQFKNGSVYQAFVSALSYHRWSSPVNGTVVDYVNVPGTYYSESPFQGFPNPDPNAANNSQPYISSVATRGIIYIQAEGPIGLMAIVYVGMAEVSSCEFTVTKGQHIKKGDELGMFHFGGSTHCMVFRPDVKLVFNQPPGAPGDDGTWNWGVKKNLPLNGALAWVTNES</sequence>
<dbReference type="Pfam" id="PF12588">
    <property type="entry name" value="PSDC"/>
    <property type="match status" value="1"/>
</dbReference>
<evidence type="ECO:0000256" key="1">
    <source>
        <dbReference type="ARBA" id="ARBA00022793"/>
    </source>
</evidence>
<evidence type="ECO:0000313" key="5">
    <source>
        <dbReference type="Proteomes" id="UP001489902"/>
    </source>
</evidence>
<organism evidence="4 5">
    <name type="scientific">Fusarium acuminatum</name>
    <dbReference type="NCBI Taxonomy" id="5515"/>
    <lineage>
        <taxon>Eukaryota</taxon>
        <taxon>Fungi</taxon>
        <taxon>Dikarya</taxon>
        <taxon>Ascomycota</taxon>
        <taxon>Pezizomycotina</taxon>
        <taxon>Sordariomycetes</taxon>
        <taxon>Hypocreomycetidae</taxon>
        <taxon>Hypocreales</taxon>
        <taxon>Nectriaceae</taxon>
        <taxon>Fusarium</taxon>
        <taxon>Fusarium tricinctum species complex</taxon>
    </lineage>
</organism>
<evidence type="ECO:0000313" key="4">
    <source>
        <dbReference type="EMBL" id="WZH50204.1"/>
    </source>
</evidence>
<feature type="domain" description="L-tryptophan decarboxylase PsiD-like" evidence="3">
    <location>
        <begin position="48"/>
        <end position="186"/>
    </location>
</feature>
<gene>
    <name evidence="4" type="ORF">QYS62_011448</name>
</gene>
<evidence type="ECO:0000259" key="3">
    <source>
        <dbReference type="Pfam" id="PF12588"/>
    </source>
</evidence>
<keyword evidence="5" id="KW-1185">Reference proteome</keyword>
<dbReference type="InterPro" id="IPR022237">
    <property type="entry name" value="PsiD-like"/>
</dbReference>
<dbReference type="Proteomes" id="UP001489902">
    <property type="component" value="Chromosome 7"/>
</dbReference>
<reference evidence="4 5" key="1">
    <citation type="submission" date="2024-04" db="EMBL/GenBank/DDBJ databases">
        <title>Complete genome sequence of Fusarium acuminatum.</title>
        <authorList>
            <person name="Lan B."/>
        </authorList>
    </citation>
    <scope>NUCLEOTIDE SEQUENCE [LARGE SCALE GENOMIC DNA]</scope>
    <source>
        <strain evidence="4">1A</strain>
    </source>
</reference>
<keyword evidence="2" id="KW-0456">Lyase</keyword>
<name>A0ABZ2XEN4_9HYPO</name>